<comment type="caution">
    <text evidence="1">The sequence shown here is derived from an EMBL/GenBank/DDBJ whole genome shotgun (WGS) entry which is preliminary data.</text>
</comment>
<evidence type="ECO:0008006" key="3">
    <source>
        <dbReference type="Google" id="ProtNLM"/>
    </source>
</evidence>
<evidence type="ECO:0000313" key="2">
    <source>
        <dbReference type="Proteomes" id="UP000555103"/>
    </source>
</evidence>
<dbReference type="PROSITE" id="PS51257">
    <property type="entry name" value="PROKAR_LIPOPROTEIN"/>
    <property type="match status" value="1"/>
</dbReference>
<keyword evidence="2" id="KW-1185">Reference proteome</keyword>
<dbReference type="EMBL" id="JACIEP010000014">
    <property type="protein sequence ID" value="MBB4037523.1"/>
    <property type="molecule type" value="Genomic_DNA"/>
</dbReference>
<sequence>MKNIVYLLAFIFTSFIGCSGTLKSENNGNRLQEEESPVVRFDKEMYEYLIAPDSLKEATLKKNNMVLLLALGRVTVDNNNDDSVISSLREYFSNPSLMQLYKDELNTFSDFSPYMEELVTAQKNVNNHFSGKKLPQLCLHVSGYRENVIILHDMISVSADKYLGSGYSGYRSYFQPYERQQMQPQYLVRDYLKAWLISDNVIETTHEGKNLIMAMIDEGKLLYALMQLLPEKDEDYIIGYTAAQSAWCKSNEKNIWQSIVKQNHLYDTDHMLITRYVNDAPNTAPIGPDSPGRLGAWIGLQMIEKYVSRTGASLEKVLDTDSYAILKESKYNP</sequence>
<dbReference type="InterPro" id="IPR019853">
    <property type="entry name" value="GldB-like"/>
</dbReference>
<gene>
    <name evidence="1" type="ORF">GGR21_003440</name>
</gene>
<dbReference type="RefSeq" id="WP_183308363.1">
    <property type="nucleotide sequence ID" value="NZ_JACIEP010000014.1"/>
</dbReference>
<organism evidence="1 2">
    <name type="scientific">Dysgonomonas hofstadii</name>
    <dbReference type="NCBI Taxonomy" id="637886"/>
    <lineage>
        <taxon>Bacteria</taxon>
        <taxon>Pseudomonadati</taxon>
        <taxon>Bacteroidota</taxon>
        <taxon>Bacteroidia</taxon>
        <taxon>Bacteroidales</taxon>
        <taxon>Dysgonomonadaceae</taxon>
        <taxon>Dysgonomonas</taxon>
    </lineage>
</organism>
<name>A0A840CZU0_9BACT</name>
<dbReference type="Pfam" id="PF25594">
    <property type="entry name" value="GldB_lipo"/>
    <property type="match status" value="1"/>
</dbReference>
<evidence type="ECO:0000313" key="1">
    <source>
        <dbReference type="EMBL" id="MBB4037523.1"/>
    </source>
</evidence>
<dbReference type="AlphaFoldDB" id="A0A840CZU0"/>
<protein>
    <recommendedName>
        <fullName evidence="3">Gliding motility-associated lipoprotein GldB</fullName>
    </recommendedName>
</protein>
<dbReference type="Proteomes" id="UP000555103">
    <property type="component" value="Unassembled WGS sequence"/>
</dbReference>
<proteinExistence type="predicted"/>
<reference evidence="1 2" key="1">
    <citation type="submission" date="2020-08" db="EMBL/GenBank/DDBJ databases">
        <title>Genomic Encyclopedia of Type Strains, Phase IV (KMG-IV): sequencing the most valuable type-strain genomes for metagenomic binning, comparative biology and taxonomic classification.</title>
        <authorList>
            <person name="Goeker M."/>
        </authorList>
    </citation>
    <scope>NUCLEOTIDE SEQUENCE [LARGE SCALE GENOMIC DNA]</scope>
    <source>
        <strain evidence="1 2">DSM 104969</strain>
    </source>
</reference>
<accession>A0A840CZU0</accession>